<protein>
    <submittedName>
        <fullName evidence="1">Uncharacterized protein</fullName>
    </submittedName>
</protein>
<dbReference type="EMBL" id="FNCH01000009">
    <property type="protein sequence ID" value="SDG67328.1"/>
    <property type="molecule type" value="Genomic_DNA"/>
</dbReference>
<dbReference type="STRING" id="405671.SAMN05421827_109112"/>
<dbReference type="Proteomes" id="UP000199643">
    <property type="component" value="Unassembled WGS sequence"/>
</dbReference>
<reference evidence="2" key="1">
    <citation type="submission" date="2016-10" db="EMBL/GenBank/DDBJ databases">
        <authorList>
            <person name="Varghese N."/>
            <person name="Submissions S."/>
        </authorList>
    </citation>
    <scope>NUCLEOTIDE SEQUENCE [LARGE SCALE GENOMIC DNA]</scope>
    <source>
        <strain evidence="2">DSM 17933</strain>
    </source>
</reference>
<proteinExistence type="predicted"/>
<accession>A0A1G7W5V6</accession>
<organism evidence="1 2">
    <name type="scientific">Pedobacter terrae</name>
    <dbReference type="NCBI Taxonomy" id="405671"/>
    <lineage>
        <taxon>Bacteria</taxon>
        <taxon>Pseudomonadati</taxon>
        <taxon>Bacteroidota</taxon>
        <taxon>Sphingobacteriia</taxon>
        <taxon>Sphingobacteriales</taxon>
        <taxon>Sphingobacteriaceae</taxon>
        <taxon>Pedobacter</taxon>
    </lineage>
</organism>
<evidence type="ECO:0000313" key="1">
    <source>
        <dbReference type="EMBL" id="SDG67328.1"/>
    </source>
</evidence>
<name>A0A1G7W5V6_9SPHI</name>
<evidence type="ECO:0000313" key="2">
    <source>
        <dbReference type="Proteomes" id="UP000199643"/>
    </source>
</evidence>
<sequence>MKLTDFFKKVETPAGNILVYKLNDLSKPENPFICKIIAVTEESETIDTTVSFSVEGNRDELFANPERQIQSILKMVPYLESKAKKQETARTK</sequence>
<gene>
    <name evidence="1" type="ORF">SAMN05421827_109112</name>
</gene>
<dbReference type="AlphaFoldDB" id="A0A1G7W5V6"/>
<keyword evidence="2" id="KW-1185">Reference proteome</keyword>
<dbReference type="RefSeq" id="WP_090500523.1">
    <property type="nucleotide sequence ID" value="NZ_FNCH01000009.1"/>
</dbReference>